<dbReference type="AlphaFoldDB" id="A0A0M0JY09"/>
<organism evidence="2 3">
    <name type="scientific">Chrysochromulina tobinii</name>
    <dbReference type="NCBI Taxonomy" id="1460289"/>
    <lineage>
        <taxon>Eukaryota</taxon>
        <taxon>Haptista</taxon>
        <taxon>Haptophyta</taxon>
        <taxon>Prymnesiophyceae</taxon>
        <taxon>Prymnesiales</taxon>
        <taxon>Chrysochromulinaceae</taxon>
        <taxon>Chrysochromulina</taxon>
    </lineage>
</organism>
<reference evidence="3" key="1">
    <citation type="journal article" date="2015" name="PLoS Genet.">
        <title>Genome Sequence and Transcriptome Analyses of Chrysochromulina tobin: Metabolic Tools for Enhanced Algal Fitness in the Prominent Order Prymnesiales (Haptophyceae).</title>
        <authorList>
            <person name="Hovde B.T."/>
            <person name="Deodato C.R."/>
            <person name="Hunsperger H.M."/>
            <person name="Ryken S.A."/>
            <person name="Yost W."/>
            <person name="Jha R.K."/>
            <person name="Patterson J."/>
            <person name="Monnat R.J. Jr."/>
            <person name="Barlow S.B."/>
            <person name="Starkenburg S.R."/>
            <person name="Cattolico R.A."/>
        </authorList>
    </citation>
    <scope>NUCLEOTIDE SEQUENCE</scope>
    <source>
        <strain evidence="3">CCMP291</strain>
    </source>
</reference>
<evidence type="ECO:0000313" key="2">
    <source>
        <dbReference type="EMBL" id="KOO31023.1"/>
    </source>
</evidence>
<sequence length="706" mass="77853">MTAFRVSAIGERLVRAAARLFKPGATECRSSERSSTERLRTALARSLDDGTAEGRHQKEQFLRLTSLVCASLRSRHHVQTVSLHEAYRGHDPSEMAASAEDRASAAAFSESLHWSVMSAGFTLCSREDELRALHGHFGDEEMWNVPVVMDWKAIDSSLVSAAEGGFDAYAAEEAHGRAVTRPSWASKLTVYHRGTGVIEKRGYFVGAKIEELTTRKLRALGAAAVRLGRAAVSPLVDGLGRPLAGLVERIVERLLERSVLLRDLTRKLSPPPSSEVRDRIYEVRDRISKVRDRISEPPACEPTSLSNTTCSSNRGFQAVDLSLVRLLEETTLSAPTYRHVLLVYRHTQSGREAHGNGSHVALGLYRNVPQSDLELLLPHMVVTMPELQRGQFVAMSAVGLWAASPLLAHEAMSYTGLVTLYTVGALAVRTAFRWRGAKQLYQQLLLSYQHKNRVGSADGALLCTARLAEEEQITQALTIVHALLATPRAPRHLQHDALEWREWREHQAELRAAADLHVVPPPRRRAPLPALVNGCDAADARPISSTALRRAHVRVLGTWSDLAGIESHVWRDWRLSALPQLLAMGLVELVRPEVVRPEEASTDERRVGRSRSSEPAVDGDEVWVRLKPLDEAIRLAEAYWHKLPSVSAPGYAAEDMPATDEASPRASHPDGRPPAHEVPHVRLRFHAPSALDSALGPRPSGSRSTI</sequence>
<proteinExistence type="predicted"/>
<evidence type="ECO:0000256" key="1">
    <source>
        <dbReference type="SAM" id="MobiDB-lite"/>
    </source>
</evidence>
<feature type="region of interest" description="Disordered" evidence="1">
    <location>
        <begin position="651"/>
        <end position="706"/>
    </location>
</feature>
<dbReference type="InterPro" id="IPR022227">
    <property type="entry name" value="DUF3754"/>
</dbReference>
<evidence type="ECO:0000313" key="3">
    <source>
        <dbReference type="Proteomes" id="UP000037460"/>
    </source>
</evidence>
<dbReference type="PANTHER" id="PTHR33645:SF11">
    <property type="entry name" value="AMINOPEPTIDASE (DUF3754)"/>
    <property type="match status" value="1"/>
</dbReference>
<dbReference type="Proteomes" id="UP000037460">
    <property type="component" value="Unassembled WGS sequence"/>
</dbReference>
<comment type="caution">
    <text evidence="2">The sequence shown here is derived from an EMBL/GenBank/DDBJ whole genome shotgun (WGS) entry which is preliminary data.</text>
</comment>
<gene>
    <name evidence="2" type="ORF">Ctob_007841</name>
</gene>
<dbReference type="EMBL" id="JWZX01002100">
    <property type="protein sequence ID" value="KOO31023.1"/>
    <property type="molecule type" value="Genomic_DNA"/>
</dbReference>
<dbReference type="PANTHER" id="PTHR33645">
    <property type="entry name" value="AMINOPEPTIDASE (DUF3754)"/>
    <property type="match status" value="1"/>
</dbReference>
<protein>
    <submittedName>
        <fullName evidence="2">Uncharacterized protein</fullName>
    </submittedName>
</protein>
<feature type="compositionally biased region" description="Basic and acidic residues" evidence="1">
    <location>
        <begin position="667"/>
        <end position="680"/>
    </location>
</feature>
<dbReference type="Pfam" id="PF12576">
    <property type="entry name" value="DUF3754"/>
    <property type="match status" value="1"/>
</dbReference>
<accession>A0A0M0JY09</accession>
<keyword evidence="3" id="KW-1185">Reference proteome</keyword>
<name>A0A0M0JY09_9EUKA</name>